<sequence>MSMLCSYLVLKQINYINYSRVYKLLCSPSLAGGLQQQLSICFLTVDILLSITAFAGNSLILVALHKESCLHPPSKLLYRCLATTDLLVGLVVQPLYAAYLMSVVQEQWSLCRYAYYAVFITGSVLFLVSLMTMTAISVDRLLALMLGLRYKQIVTLKRTYIIVTTFWVFTLVASLCGIFYRRIILLYSRLVTSFCLIISLKSYAKIFCTLRYYQAQVGDQQQSSQTKAQNMARFREAVYSALWVELALVVCYVPIYVLGIVITHTKKYSLLSVVTWEVAVTLLYFNSTLNPFLYCWKIIMPTTNFSSGGTQKKTFDELLCSPSFVGGLQSASVSFAAVNTLLSITTFLGNSLILVALNKESPLHPASKFLYRCLATTDLLVGLAAQPLYVTYWMSMVHEYGSLCHYAAETDIITSSVLCGVSLLTMTAISVDRLLALLLGLRYKEIVTLKRIYVTVATFWLFCLVASICAIFDQRIIVLYYWILIPLSLLISLASYTKIFCTLRHHQAQVQDHVQQQPRQPNALHMTRYRKAVHSALWVQLALVVCYTPFFIVGIVVTVGKTYSSHLSVAFAMATILVYFNSTLNPFLYCWKISEVRRAMKLTIRQALCCPWS</sequence>
<dbReference type="InterPro" id="IPR000276">
    <property type="entry name" value="GPCR_Rhodpsn"/>
</dbReference>
<keyword evidence="9" id="KW-0807">Transducer</keyword>
<feature type="transmembrane region" description="Helical" evidence="10">
    <location>
        <begin position="159"/>
        <end position="180"/>
    </location>
</feature>
<feature type="transmembrane region" description="Helical" evidence="10">
    <location>
        <begin position="452"/>
        <end position="473"/>
    </location>
</feature>
<evidence type="ECO:0000256" key="1">
    <source>
        <dbReference type="ARBA" id="ARBA00004651"/>
    </source>
</evidence>
<feature type="transmembrane region" description="Helical" evidence="10">
    <location>
        <begin position="333"/>
        <end position="357"/>
    </location>
</feature>
<dbReference type="Proteomes" id="UP001159428">
    <property type="component" value="Unassembled WGS sequence"/>
</dbReference>
<dbReference type="SUPFAM" id="SSF81321">
    <property type="entry name" value="Family A G protein-coupled receptor-like"/>
    <property type="match status" value="2"/>
</dbReference>
<evidence type="ECO:0000256" key="6">
    <source>
        <dbReference type="ARBA" id="ARBA00023136"/>
    </source>
</evidence>
<feature type="transmembrane region" description="Helical" evidence="10">
    <location>
        <begin position="37"/>
        <end position="64"/>
    </location>
</feature>
<comment type="subcellular location">
    <subcellularLocation>
        <location evidence="1">Cell membrane</location>
        <topology evidence="1">Multi-pass membrane protein</topology>
    </subcellularLocation>
</comment>
<dbReference type="EMBL" id="CALNXJ010000098">
    <property type="protein sequence ID" value="CAH3163994.1"/>
    <property type="molecule type" value="Genomic_DNA"/>
</dbReference>
<protein>
    <recommendedName>
        <fullName evidence="11">G-protein coupled receptors family 1 profile domain-containing protein</fullName>
    </recommendedName>
</protein>
<evidence type="ECO:0000259" key="11">
    <source>
        <dbReference type="PROSITE" id="PS50262"/>
    </source>
</evidence>
<keyword evidence="3 10" id="KW-0812">Transmembrane</keyword>
<dbReference type="GO" id="GO:0004930">
    <property type="term" value="F:G protein-coupled receptor activity"/>
    <property type="evidence" value="ECO:0007669"/>
    <property type="project" value="UniProtKB-KW"/>
</dbReference>
<accession>A0AAU9XZR5</accession>
<dbReference type="PANTHER" id="PTHR24246">
    <property type="entry name" value="OLFACTORY RECEPTOR AND ADENOSINE RECEPTOR"/>
    <property type="match status" value="1"/>
</dbReference>
<evidence type="ECO:0000256" key="3">
    <source>
        <dbReference type="ARBA" id="ARBA00022692"/>
    </source>
</evidence>
<keyword evidence="13" id="KW-1185">Reference proteome</keyword>
<dbReference type="InterPro" id="IPR017452">
    <property type="entry name" value="GPCR_Rhodpsn_7TM"/>
</dbReference>
<evidence type="ECO:0000256" key="5">
    <source>
        <dbReference type="ARBA" id="ARBA00023040"/>
    </source>
</evidence>
<dbReference type="Pfam" id="PF00001">
    <property type="entry name" value="7tm_1"/>
    <property type="match status" value="4"/>
</dbReference>
<feature type="transmembrane region" description="Helical" evidence="10">
    <location>
        <begin position="113"/>
        <end position="138"/>
    </location>
</feature>
<name>A0AAU9XZR5_9CNID</name>
<evidence type="ECO:0000313" key="12">
    <source>
        <dbReference type="EMBL" id="CAH3163994.1"/>
    </source>
</evidence>
<keyword evidence="5" id="KW-0297">G-protein coupled receptor</keyword>
<keyword evidence="6 10" id="KW-0472">Membrane</keyword>
<keyword evidence="4 10" id="KW-1133">Transmembrane helix</keyword>
<dbReference type="PROSITE" id="PS50262">
    <property type="entry name" value="G_PROTEIN_RECEP_F1_2"/>
    <property type="match status" value="1"/>
</dbReference>
<feature type="transmembrane region" description="Helical" evidence="10">
    <location>
        <begin position="569"/>
        <end position="591"/>
    </location>
</feature>
<evidence type="ECO:0000256" key="9">
    <source>
        <dbReference type="ARBA" id="ARBA00023224"/>
    </source>
</evidence>
<gene>
    <name evidence="12" type="ORF">PMEA_00035790</name>
</gene>
<dbReference type="CDD" id="cd00637">
    <property type="entry name" value="7tm_classA_rhodopsin-like"/>
    <property type="match status" value="2"/>
</dbReference>
<dbReference type="PANTHER" id="PTHR24246:SF27">
    <property type="entry name" value="ADENOSINE RECEPTOR, ISOFORM A"/>
    <property type="match status" value="1"/>
</dbReference>
<feature type="transmembrane region" description="Helical" evidence="10">
    <location>
        <begin position="412"/>
        <end position="431"/>
    </location>
</feature>
<organism evidence="12 13">
    <name type="scientific">Pocillopora meandrina</name>
    <dbReference type="NCBI Taxonomy" id="46732"/>
    <lineage>
        <taxon>Eukaryota</taxon>
        <taxon>Metazoa</taxon>
        <taxon>Cnidaria</taxon>
        <taxon>Anthozoa</taxon>
        <taxon>Hexacorallia</taxon>
        <taxon>Scleractinia</taxon>
        <taxon>Astrocoeniina</taxon>
        <taxon>Pocilloporidae</taxon>
        <taxon>Pocillopora</taxon>
    </lineage>
</organism>
<feature type="transmembrane region" description="Helical" evidence="10">
    <location>
        <begin position="536"/>
        <end position="557"/>
    </location>
</feature>
<dbReference type="GO" id="GO:0005886">
    <property type="term" value="C:plasma membrane"/>
    <property type="evidence" value="ECO:0007669"/>
    <property type="project" value="UniProtKB-SubCell"/>
</dbReference>
<comment type="caution">
    <text evidence="12">The sequence shown here is derived from an EMBL/GenBank/DDBJ whole genome shotgun (WGS) entry which is preliminary data.</text>
</comment>
<evidence type="ECO:0000256" key="8">
    <source>
        <dbReference type="ARBA" id="ARBA00023180"/>
    </source>
</evidence>
<proteinExistence type="predicted"/>
<feature type="transmembrane region" description="Helical" evidence="10">
    <location>
        <begin position="237"/>
        <end position="262"/>
    </location>
</feature>
<keyword evidence="7" id="KW-0675">Receptor</keyword>
<evidence type="ECO:0000256" key="4">
    <source>
        <dbReference type="ARBA" id="ARBA00022989"/>
    </source>
</evidence>
<feature type="domain" description="G-protein coupled receptors family 1 profile" evidence="11">
    <location>
        <begin position="56"/>
        <end position="589"/>
    </location>
</feature>
<keyword evidence="8" id="KW-0325">Glycoprotein</keyword>
<dbReference type="PRINTS" id="PR00237">
    <property type="entry name" value="GPCRRHODOPSN"/>
</dbReference>
<evidence type="ECO:0000256" key="10">
    <source>
        <dbReference type="SAM" id="Phobius"/>
    </source>
</evidence>
<dbReference type="AlphaFoldDB" id="A0AAU9XZR5"/>
<keyword evidence="2" id="KW-1003">Cell membrane</keyword>
<evidence type="ECO:0000256" key="2">
    <source>
        <dbReference type="ARBA" id="ARBA00022475"/>
    </source>
</evidence>
<dbReference type="Gene3D" id="1.20.1070.10">
    <property type="entry name" value="Rhodopsin 7-helix transmembrane proteins"/>
    <property type="match status" value="2"/>
</dbReference>
<feature type="transmembrane region" description="Helical" evidence="10">
    <location>
        <begin position="369"/>
        <end position="392"/>
    </location>
</feature>
<reference evidence="12 13" key="1">
    <citation type="submission" date="2022-05" db="EMBL/GenBank/DDBJ databases">
        <authorList>
            <consortium name="Genoscope - CEA"/>
            <person name="William W."/>
        </authorList>
    </citation>
    <scope>NUCLEOTIDE SEQUENCE [LARGE SCALE GENOMIC DNA]</scope>
</reference>
<feature type="transmembrane region" description="Helical" evidence="10">
    <location>
        <begin position="479"/>
        <end position="497"/>
    </location>
</feature>
<feature type="transmembrane region" description="Helical" evidence="10">
    <location>
        <begin position="76"/>
        <end position="101"/>
    </location>
</feature>
<evidence type="ECO:0000313" key="13">
    <source>
        <dbReference type="Proteomes" id="UP001159428"/>
    </source>
</evidence>
<evidence type="ECO:0000256" key="7">
    <source>
        <dbReference type="ARBA" id="ARBA00023170"/>
    </source>
</evidence>